<evidence type="ECO:0000313" key="1">
    <source>
        <dbReference type="EMBL" id="EEG70340.1"/>
    </source>
</evidence>
<protein>
    <submittedName>
        <fullName evidence="1">Uncharacterized protein</fullName>
    </submittedName>
</protein>
<comment type="caution">
    <text evidence="1">The sequence shown here is derived from an EMBL/GenBank/DDBJ whole genome shotgun (WGS) entry which is preliminary data.</text>
</comment>
<dbReference type="PATRIC" id="fig|547043.19.peg.75"/>
<dbReference type="AlphaFoldDB" id="C0BUJ8"/>
<dbReference type="EMBL" id="ABXX02000004">
    <property type="protein sequence ID" value="EEG70340.1"/>
    <property type="molecule type" value="Genomic_DNA"/>
</dbReference>
<sequence length="56" mass="6452">MHSRTNSRYLILVSVVHSGRWFLGDYSPRIVSEEPPRLSCGTVLVPLSLYWLLTFT</sequence>
<proteinExistence type="predicted"/>
<reference evidence="1 2" key="2">
    <citation type="submission" date="2009-02" db="EMBL/GenBank/DDBJ databases">
        <authorList>
            <person name="Fulton L."/>
            <person name="Clifton S."/>
            <person name="Fulton B."/>
            <person name="Xu J."/>
            <person name="Minx P."/>
            <person name="Pepin K.H."/>
            <person name="Johnson M."/>
            <person name="Bhonagiri V."/>
            <person name="Nash W.E."/>
            <person name="Mardis E.R."/>
            <person name="Wilson R.K."/>
        </authorList>
    </citation>
    <scope>NUCLEOTIDE SEQUENCE [LARGE SCALE GENOMIC DNA]</scope>
    <source>
        <strain evidence="1 2">DSM 20438</strain>
    </source>
</reference>
<evidence type="ECO:0000313" key="2">
    <source>
        <dbReference type="Proteomes" id="UP000003875"/>
    </source>
</evidence>
<organism evidence="1 2">
    <name type="scientific">Bifidobacterium pseudocatenulatum DSM 20438 = JCM 1200 = LMG 10505</name>
    <dbReference type="NCBI Taxonomy" id="547043"/>
    <lineage>
        <taxon>Bacteria</taxon>
        <taxon>Bacillati</taxon>
        <taxon>Actinomycetota</taxon>
        <taxon>Actinomycetes</taxon>
        <taxon>Bifidobacteriales</taxon>
        <taxon>Bifidobacteriaceae</taxon>
        <taxon>Bifidobacterium</taxon>
    </lineage>
</organism>
<dbReference type="Proteomes" id="UP000003875">
    <property type="component" value="Unassembled WGS sequence"/>
</dbReference>
<name>C0BUJ8_BIFPS</name>
<gene>
    <name evidence="1" type="ORF">BIFPSEUDO_04086</name>
</gene>
<reference evidence="1 2" key="1">
    <citation type="submission" date="2009-02" db="EMBL/GenBank/DDBJ databases">
        <title>Draft genome sequence of Bifidobacterium pseudocatenulatum (DSM 20438).</title>
        <authorList>
            <person name="Sudarsanam P."/>
            <person name="Ley R."/>
            <person name="Guruge J."/>
            <person name="Turnbaugh P.J."/>
            <person name="Mahowald M."/>
            <person name="Liep D."/>
            <person name="Gordon J."/>
        </authorList>
    </citation>
    <scope>NUCLEOTIDE SEQUENCE [LARGE SCALE GENOMIC DNA]</scope>
    <source>
        <strain evidence="1 2">DSM 20438</strain>
    </source>
</reference>
<dbReference type="KEGG" id="bpsc:BBPC_0073"/>
<accession>C0BUJ8</accession>